<evidence type="ECO:0000313" key="1">
    <source>
        <dbReference type="EMBL" id="MEB3102933.1"/>
    </source>
</evidence>
<protein>
    <submittedName>
        <fullName evidence="1">Uncharacterized protein</fullName>
    </submittedName>
</protein>
<sequence length="124" mass="13454">MNSLSMEFVQADGGYKVSGQWKYCSGSTHATLFTANCVLEEASGTEDLSSGELSSAQVIRSLIFLPEQVRIVKDWNAFGMKATASYSIAVEDDPAAESLAVRTRKHGKLRIRTVSSSQCGRSNK</sequence>
<dbReference type="EMBL" id="JAYJLD010000024">
    <property type="protein sequence ID" value="MEB3102933.1"/>
    <property type="molecule type" value="Genomic_DNA"/>
</dbReference>
<dbReference type="Proteomes" id="UP001310386">
    <property type="component" value="Unassembled WGS sequence"/>
</dbReference>
<keyword evidence="2" id="KW-1185">Reference proteome</keyword>
<accession>A0ABU5ZL70</accession>
<evidence type="ECO:0000313" key="2">
    <source>
        <dbReference type="Proteomes" id="UP001310386"/>
    </source>
</evidence>
<dbReference type="SUPFAM" id="SSF56645">
    <property type="entry name" value="Acyl-CoA dehydrogenase NM domain-like"/>
    <property type="match status" value="1"/>
</dbReference>
<dbReference type="InterPro" id="IPR046373">
    <property type="entry name" value="Acyl-CoA_Oxase/DH_mid-dom_sf"/>
</dbReference>
<organism evidence="1 2">
    <name type="scientific">Ferviditalea candida</name>
    <dbReference type="NCBI Taxonomy" id="3108399"/>
    <lineage>
        <taxon>Bacteria</taxon>
        <taxon>Bacillati</taxon>
        <taxon>Bacillota</taxon>
        <taxon>Bacilli</taxon>
        <taxon>Bacillales</taxon>
        <taxon>Paenibacillaceae</taxon>
        <taxon>Ferviditalea</taxon>
    </lineage>
</organism>
<dbReference type="Gene3D" id="2.40.110.10">
    <property type="entry name" value="Butyryl-CoA Dehydrogenase, subunit A, domain 2"/>
    <property type="match status" value="1"/>
</dbReference>
<dbReference type="InterPro" id="IPR009100">
    <property type="entry name" value="AcylCoA_DH/oxidase_NM_dom_sf"/>
</dbReference>
<gene>
    <name evidence="1" type="ORF">VF724_14850</name>
</gene>
<name>A0ABU5ZL70_9BACL</name>
<reference evidence="1" key="1">
    <citation type="submission" date="2023-12" db="EMBL/GenBank/DDBJ databases">
        <title>Fervidustalea candida gen. nov., sp. nov., a novel member of the family Paenibacillaceae isolated from a geothermal area.</title>
        <authorList>
            <person name="Li W.-J."/>
            <person name="Jiao J.-Y."/>
            <person name="Chen Y."/>
        </authorList>
    </citation>
    <scope>NUCLEOTIDE SEQUENCE</scope>
    <source>
        <strain evidence="1">SYSU GA230002</strain>
    </source>
</reference>
<proteinExistence type="predicted"/>
<comment type="caution">
    <text evidence="1">The sequence shown here is derived from an EMBL/GenBank/DDBJ whole genome shotgun (WGS) entry which is preliminary data.</text>
</comment>
<dbReference type="RefSeq" id="WP_371755055.1">
    <property type="nucleotide sequence ID" value="NZ_JAYJLD010000024.1"/>
</dbReference>